<reference evidence="1 2" key="1">
    <citation type="submission" date="2018-10" db="EMBL/GenBank/DDBJ databases">
        <title>Genomic Encyclopedia of Archaeal and Bacterial Type Strains, Phase II (KMG-II): from individual species to whole genera.</title>
        <authorList>
            <person name="Goeker M."/>
        </authorList>
    </citation>
    <scope>NUCLEOTIDE SEQUENCE [LARGE SCALE GENOMIC DNA]</scope>
    <source>
        <strain evidence="1 2">DSM 11927</strain>
    </source>
</reference>
<accession>A0A495R7X7</accession>
<dbReference type="AlphaFoldDB" id="A0A495R7X7"/>
<evidence type="ECO:0000313" key="1">
    <source>
        <dbReference type="EMBL" id="RKS83310.1"/>
    </source>
</evidence>
<proteinExistence type="predicted"/>
<dbReference type="Proteomes" id="UP000268233">
    <property type="component" value="Unassembled WGS sequence"/>
</dbReference>
<sequence length="320" mass="35469">MASRTIDNDLSSITEKNALTVSDLDAGGTLPDPLWDEFWTDLTEETPLLDAVRTETVGAKKTRIPRLNIGERHRRPQSEGQWNQNEVDISTGHIEINTEKGTVAWDLPTEVVRENPEGEALADTILNLMTDAWSADVEDLGANGDESVADNFESQNNGWITLAQGEATTIDAAGNILDNDMVVSTIAGLDSKYRSRMNPALIVSQDQLLSYHYTLTDRDTPLGDNVLMGEADVNPFNFPIIGSGLWPDGYAMFTDPQNLIYALYRELEIDVLTESDKVSERDLYARYFMRGDDDFQIENTDAAVLVENMGDPLANINFTA</sequence>
<protein>
    <submittedName>
        <fullName evidence="1">HK97 family phage major capsid protein</fullName>
    </submittedName>
</protein>
<gene>
    <name evidence="1" type="ORF">BDK61_2653</name>
</gene>
<comment type="caution">
    <text evidence="1">The sequence shown here is derived from an EMBL/GenBank/DDBJ whole genome shotgun (WGS) entry which is preliminary data.</text>
</comment>
<name>A0A495R7X7_9EURY</name>
<keyword evidence="2" id="KW-1185">Reference proteome</keyword>
<dbReference type="RefSeq" id="WP_121303413.1">
    <property type="nucleotide sequence ID" value="NZ_RBWW01000001.1"/>
</dbReference>
<dbReference type="SUPFAM" id="SSF56563">
    <property type="entry name" value="Major capsid protein gp5"/>
    <property type="match status" value="1"/>
</dbReference>
<dbReference type="EMBL" id="RBWW01000001">
    <property type="protein sequence ID" value="RKS83310.1"/>
    <property type="molecule type" value="Genomic_DNA"/>
</dbReference>
<organism evidence="1 2">
    <name type="scientific">Haloarcula quadrata</name>
    <dbReference type="NCBI Taxonomy" id="182779"/>
    <lineage>
        <taxon>Archaea</taxon>
        <taxon>Methanobacteriati</taxon>
        <taxon>Methanobacteriota</taxon>
        <taxon>Stenosarchaea group</taxon>
        <taxon>Halobacteria</taxon>
        <taxon>Halobacteriales</taxon>
        <taxon>Haloarculaceae</taxon>
        <taxon>Haloarcula</taxon>
    </lineage>
</organism>
<evidence type="ECO:0000313" key="2">
    <source>
        <dbReference type="Proteomes" id="UP000268233"/>
    </source>
</evidence>